<dbReference type="Proteomes" id="UP000198287">
    <property type="component" value="Unassembled WGS sequence"/>
</dbReference>
<comment type="caution">
    <text evidence="2">The sequence shown here is derived from an EMBL/GenBank/DDBJ whole genome shotgun (WGS) entry which is preliminary data.</text>
</comment>
<evidence type="ECO:0000313" key="2">
    <source>
        <dbReference type="EMBL" id="OXA37422.1"/>
    </source>
</evidence>
<dbReference type="EMBL" id="LNIX01000057">
    <property type="protein sequence ID" value="OXA37422.1"/>
    <property type="molecule type" value="Genomic_DNA"/>
</dbReference>
<evidence type="ECO:0000256" key="1">
    <source>
        <dbReference type="SAM" id="Phobius"/>
    </source>
</evidence>
<proteinExistence type="predicted"/>
<dbReference type="AlphaFoldDB" id="A0A226CVK4"/>
<keyword evidence="1" id="KW-1133">Transmembrane helix</keyword>
<reference evidence="2 3" key="1">
    <citation type="submission" date="2015-12" db="EMBL/GenBank/DDBJ databases">
        <title>The genome of Folsomia candida.</title>
        <authorList>
            <person name="Faddeeva A."/>
            <person name="Derks M.F."/>
            <person name="Anvar Y."/>
            <person name="Smit S."/>
            <person name="Van Straalen N."/>
            <person name="Roelofs D."/>
        </authorList>
    </citation>
    <scope>NUCLEOTIDE SEQUENCE [LARGE SCALE GENOMIC DNA]</scope>
    <source>
        <strain evidence="2 3">VU population</strain>
        <tissue evidence="2">Whole body</tissue>
    </source>
</reference>
<feature type="transmembrane region" description="Helical" evidence="1">
    <location>
        <begin position="28"/>
        <end position="48"/>
    </location>
</feature>
<sequence>MTSFAGAGEIVHNKNQSVNLTTLLSRTLLILPVLLSPWACMVAVLLNIDPTRKLAEFLLPNMLNFKEGIGLLIPLFWRINFSTWLAFQFLAAGNFLTQFGNAAYNTISELLTAIVKMNEIIILHQEDDKLWEQLASWRMRRIKIKLYTNIQIYWNYVDANINAKIIPYVVSFGGLSQVAGNYFVVRFWDELPAVIYGTVTMVMILLGIALQTAINHTRHPNRFSKRFLDKVKMEKPTKQDRKVINSLRPLEVNIGTFTRAKRNTGLIVFKAIADCTFTALQTWKKDY</sequence>
<organism evidence="2 3">
    <name type="scientific">Folsomia candida</name>
    <name type="common">Springtail</name>
    <dbReference type="NCBI Taxonomy" id="158441"/>
    <lineage>
        <taxon>Eukaryota</taxon>
        <taxon>Metazoa</taxon>
        <taxon>Ecdysozoa</taxon>
        <taxon>Arthropoda</taxon>
        <taxon>Hexapoda</taxon>
        <taxon>Collembola</taxon>
        <taxon>Entomobryomorpha</taxon>
        <taxon>Isotomoidea</taxon>
        <taxon>Isotomidae</taxon>
        <taxon>Proisotominae</taxon>
        <taxon>Folsomia</taxon>
    </lineage>
</organism>
<protein>
    <submittedName>
        <fullName evidence="2">Uncharacterized protein</fullName>
    </submittedName>
</protein>
<gene>
    <name evidence="2" type="ORF">Fcan01_27778</name>
</gene>
<keyword evidence="3" id="KW-1185">Reference proteome</keyword>
<keyword evidence="1" id="KW-0472">Membrane</keyword>
<name>A0A226CVK4_FOLCA</name>
<feature type="transmembrane region" description="Helical" evidence="1">
    <location>
        <begin position="69"/>
        <end position="91"/>
    </location>
</feature>
<feature type="transmembrane region" description="Helical" evidence="1">
    <location>
        <begin position="193"/>
        <end position="214"/>
    </location>
</feature>
<evidence type="ECO:0000313" key="3">
    <source>
        <dbReference type="Proteomes" id="UP000198287"/>
    </source>
</evidence>
<keyword evidence="1" id="KW-0812">Transmembrane</keyword>
<accession>A0A226CVK4</accession>